<feature type="transmembrane region" description="Helical" evidence="7">
    <location>
        <begin position="53"/>
        <end position="77"/>
    </location>
</feature>
<dbReference type="SMART" id="SM00387">
    <property type="entry name" value="HATPase_c"/>
    <property type="match status" value="1"/>
</dbReference>
<dbReference type="Pfam" id="PF02518">
    <property type="entry name" value="HATPase_c"/>
    <property type="match status" value="1"/>
</dbReference>
<name>A0A1I3AN17_9EURY</name>
<dbReference type="EC" id="2.7.13.3" evidence="2"/>
<evidence type="ECO:0000313" key="10">
    <source>
        <dbReference type="Proteomes" id="UP000323537"/>
    </source>
</evidence>
<protein>
    <recommendedName>
        <fullName evidence="2">histidine kinase</fullName>
        <ecNumber evidence="2">2.7.13.3</ecNumber>
    </recommendedName>
</protein>
<dbReference type="GO" id="GO:0005524">
    <property type="term" value="F:ATP binding"/>
    <property type="evidence" value="ECO:0007669"/>
    <property type="project" value="UniProtKB-KW"/>
</dbReference>
<reference evidence="9 10" key="1">
    <citation type="submission" date="2016-10" db="EMBL/GenBank/DDBJ databases">
        <authorList>
            <person name="Varghese N."/>
            <person name="Submissions S."/>
        </authorList>
    </citation>
    <scope>NUCLEOTIDE SEQUENCE [LARGE SCALE GENOMIC DNA]</scope>
    <source>
        <strain evidence="9 10">CGMCC 1.6377</strain>
    </source>
</reference>
<dbReference type="SUPFAM" id="SSF55785">
    <property type="entry name" value="PYP-like sensor domain (PAS domain)"/>
    <property type="match status" value="1"/>
</dbReference>
<dbReference type="InterPro" id="IPR035965">
    <property type="entry name" value="PAS-like_dom_sf"/>
</dbReference>
<proteinExistence type="predicted"/>
<dbReference type="InterPro" id="IPR036890">
    <property type="entry name" value="HATPase_C_sf"/>
</dbReference>
<feature type="transmembrane region" description="Helical" evidence="7">
    <location>
        <begin position="24"/>
        <end position="41"/>
    </location>
</feature>
<feature type="transmembrane region" description="Helical" evidence="7">
    <location>
        <begin position="89"/>
        <end position="112"/>
    </location>
</feature>
<dbReference type="PANTHER" id="PTHR44936:SF10">
    <property type="entry name" value="SENSOR PROTEIN RSTB"/>
    <property type="match status" value="1"/>
</dbReference>
<comment type="catalytic activity">
    <reaction evidence="1">
        <text>ATP + protein L-histidine = ADP + protein N-phospho-L-histidine.</text>
        <dbReference type="EC" id="2.7.13.3"/>
    </reaction>
</comment>
<dbReference type="Gene3D" id="3.30.450.20">
    <property type="entry name" value="PAS domain"/>
    <property type="match status" value="1"/>
</dbReference>
<keyword evidence="7" id="KW-0472">Membrane</keyword>
<keyword evidence="7" id="KW-0812">Transmembrane</keyword>
<evidence type="ECO:0000256" key="1">
    <source>
        <dbReference type="ARBA" id="ARBA00000085"/>
    </source>
</evidence>
<dbReference type="Proteomes" id="UP000323537">
    <property type="component" value="Unassembled WGS sequence"/>
</dbReference>
<dbReference type="InterPro" id="IPR050980">
    <property type="entry name" value="2C_sensor_his_kinase"/>
</dbReference>
<feature type="transmembrane region" description="Helical" evidence="7">
    <location>
        <begin position="124"/>
        <end position="142"/>
    </location>
</feature>
<evidence type="ECO:0000256" key="2">
    <source>
        <dbReference type="ARBA" id="ARBA00012438"/>
    </source>
</evidence>
<dbReference type="PROSITE" id="PS50109">
    <property type="entry name" value="HIS_KIN"/>
    <property type="match status" value="1"/>
</dbReference>
<feature type="domain" description="Histidine kinase" evidence="8">
    <location>
        <begin position="305"/>
        <end position="526"/>
    </location>
</feature>
<keyword evidence="7" id="KW-1133">Transmembrane helix</keyword>
<evidence type="ECO:0000256" key="6">
    <source>
        <dbReference type="ARBA" id="ARBA00022840"/>
    </source>
</evidence>
<dbReference type="InterPro" id="IPR003594">
    <property type="entry name" value="HATPase_dom"/>
</dbReference>
<keyword evidence="3" id="KW-0808">Transferase</keyword>
<gene>
    <name evidence="9" type="ORF">SAMN04488066_106142</name>
</gene>
<accession>A0A1I3AN17</accession>
<dbReference type="SUPFAM" id="SSF55874">
    <property type="entry name" value="ATPase domain of HSP90 chaperone/DNA topoisomerase II/histidine kinase"/>
    <property type="match status" value="1"/>
</dbReference>
<dbReference type="PANTHER" id="PTHR44936">
    <property type="entry name" value="SENSOR PROTEIN CREC"/>
    <property type="match status" value="1"/>
</dbReference>
<sequence>MSSGVESTSSITAFALQGSRIVDWVLQTVVPVLYALFILAYTTRTDRRERLLLFVLVPFGLLYTGGSMSATLVSLVLDNLPAGLSEALLPFLQFAISISFFVTGSIVLLSLGQLWRTLHRYRHVSTRLTLALAVIVPPVWFAERFFIALAETPLARAAIPVPFVILSTGAAWLAVTRFGLFEEVPAALAVARQDIVAGMPDAAITVTDGHAILDWNAATTDLFEREFSTVAGEDLATILPDTFDIKELLAEEQTICRLPDSDRVLEASSSRITDSDDRTLGHTIIFRDITDSRQNARRAEVLSRVLRHNIRNRADVATAYLRQLTDDPGPDTADKIATTVEEELSALRDLGGTAREIESVLQADKRTGNQSVEELIRHAIEEVQHAQVVDGGHECASDVSPVPVVIDTPPVETRANGEILIPVIRELVSNAVEHGGSAPEPRVSVRLKESSDTEEVERWWIDVADSGAGISDHEVEVFEDAEEQPLQHGKGLGLWLVWWGVDRLGGEVSFDTDNGTTVTVELPGALVSYE</sequence>
<evidence type="ECO:0000313" key="9">
    <source>
        <dbReference type="EMBL" id="SFH51206.1"/>
    </source>
</evidence>
<keyword evidence="5" id="KW-0418">Kinase</keyword>
<organism evidence="9 10">
    <name type="scientific">Halorubrum aquaticum</name>
    <dbReference type="NCBI Taxonomy" id="387340"/>
    <lineage>
        <taxon>Archaea</taxon>
        <taxon>Methanobacteriati</taxon>
        <taxon>Methanobacteriota</taxon>
        <taxon>Stenosarchaea group</taxon>
        <taxon>Halobacteria</taxon>
        <taxon>Halobacteriales</taxon>
        <taxon>Haloferacaceae</taxon>
        <taxon>Halorubrum</taxon>
    </lineage>
</organism>
<evidence type="ECO:0000256" key="3">
    <source>
        <dbReference type="ARBA" id="ARBA00022679"/>
    </source>
</evidence>
<dbReference type="InterPro" id="IPR005467">
    <property type="entry name" value="His_kinase_dom"/>
</dbReference>
<keyword evidence="10" id="KW-1185">Reference proteome</keyword>
<dbReference type="Gene3D" id="3.30.565.10">
    <property type="entry name" value="Histidine kinase-like ATPase, C-terminal domain"/>
    <property type="match status" value="1"/>
</dbReference>
<keyword evidence="4" id="KW-0547">Nucleotide-binding</keyword>
<dbReference type="GO" id="GO:0004673">
    <property type="term" value="F:protein histidine kinase activity"/>
    <property type="evidence" value="ECO:0007669"/>
    <property type="project" value="UniProtKB-EC"/>
</dbReference>
<evidence type="ECO:0000259" key="8">
    <source>
        <dbReference type="PROSITE" id="PS50109"/>
    </source>
</evidence>
<evidence type="ECO:0000256" key="4">
    <source>
        <dbReference type="ARBA" id="ARBA00022741"/>
    </source>
</evidence>
<evidence type="ECO:0000256" key="5">
    <source>
        <dbReference type="ARBA" id="ARBA00022777"/>
    </source>
</evidence>
<dbReference type="EMBL" id="FOPZ01000006">
    <property type="protein sequence ID" value="SFH51206.1"/>
    <property type="molecule type" value="Genomic_DNA"/>
</dbReference>
<dbReference type="AlphaFoldDB" id="A0A1I3AN17"/>
<keyword evidence="6" id="KW-0067">ATP-binding</keyword>
<evidence type="ECO:0000256" key="7">
    <source>
        <dbReference type="SAM" id="Phobius"/>
    </source>
</evidence>